<name>A0ABD0R2L9_CIRMR</name>
<feature type="region of interest" description="Disordered" evidence="1">
    <location>
        <begin position="37"/>
        <end position="73"/>
    </location>
</feature>
<organism evidence="2 3">
    <name type="scientific">Cirrhinus mrigala</name>
    <name type="common">Mrigala</name>
    <dbReference type="NCBI Taxonomy" id="683832"/>
    <lineage>
        <taxon>Eukaryota</taxon>
        <taxon>Metazoa</taxon>
        <taxon>Chordata</taxon>
        <taxon>Craniata</taxon>
        <taxon>Vertebrata</taxon>
        <taxon>Euteleostomi</taxon>
        <taxon>Actinopterygii</taxon>
        <taxon>Neopterygii</taxon>
        <taxon>Teleostei</taxon>
        <taxon>Ostariophysi</taxon>
        <taxon>Cypriniformes</taxon>
        <taxon>Cyprinidae</taxon>
        <taxon>Labeoninae</taxon>
        <taxon>Labeonini</taxon>
        <taxon>Cirrhinus</taxon>
    </lineage>
</organism>
<evidence type="ECO:0000313" key="3">
    <source>
        <dbReference type="Proteomes" id="UP001529510"/>
    </source>
</evidence>
<evidence type="ECO:0000313" key="2">
    <source>
        <dbReference type="EMBL" id="KAL0192746.1"/>
    </source>
</evidence>
<protein>
    <submittedName>
        <fullName evidence="2">Uncharacterized protein</fullName>
    </submittedName>
</protein>
<feature type="non-terminal residue" evidence="2">
    <location>
        <position position="1"/>
    </location>
</feature>
<dbReference type="AlphaFoldDB" id="A0ABD0R2L9"/>
<keyword evidence="3" id="KW-1185">Reference proteome</keyword>
<sequence>IYALDLPTTFNELTLDSPEPNGGGHLHLLFEPAAGTRSAPSTIMSPCRRRRGGDPRDYVCTVGRRATSPTAAR</sequence>
<comment type="caution">
    <text evidence="2">The sequence shown here is derived from an EMBL/GenBank/DDBJ whole genome shotgun (WGS) entry which is preliminary data.</text>
</comment>
<reference evidence="2 3" key="1">
    <citation type="submission" date="2024-05" db="EMBL/GenBank/DDBJ databases">
        <title>Genome sequencing and assembly of Indian major carp, Cirrhinus mrigala (Hamilton, 1822).</title>
        <authorList>
            <person name="Mohindra V."/>
            <person name="Chowdhury L.M."/>
            <person name="Lal K."/>
            <person name="Jena J.K."/>
        </authorList>
    </citation>
    <scope>NUCLEOTIDE SEQUENCE [LARGE SCALE GENOMIC DNA]</scope>
    <source>
        <strain evidence="2">CM1030</strain>
        <tissue evidence="2">Blood</tissue>
    </source>
</reference>
<accession>A0ABD0R2L9</accession>
<proteinExistence type="predicted"/>
<dbReference type="EMBL" id="JAMKFB020000005">
    <property type="protein sequence ID" value="KAL0192746.1"/>
    <property type="molecule type" value="Genomic_DNA"/>
</dbReference>
<feature type="non-terminal residue" evidence="2">
    <location>
        <position position="73"/>
    </location>
</feature>
<gene>
    <name evidence="2" type="ORF">M9458_011042</name>
</gene>
<dbReference type="Proteomes" id="UP001529510">
    <property type="component" value="Unassembled WGS sequence"/>
</dbReference>
<evidence type="ECO:0000256" key="1">
    <source>
        <dbReference type="SAM" id="MobiDB-lite"/>
    </source>
</evidence>